<accession>A0ABV7ITX7</accession>
<dbReference type="SUPFAM" id="SSF51735">
    <property type="entry name" value="NAD(P)-binding Rossmann-fold domains"/>
    <property type="match status" value="1"/>
</dbReference>
<dbReference type="Proteomes" id="UP001595604">
    <property type="component" value="Unassembled WGS sequence"/>
</dbReference>
<evidence type="ECO:0000256" key="1">
    <source>
        <dbReference type="ARBA" id="ARBA00005125"/>
    </source>
</evidence>
<organism evidence="4 5">
    <name type="scientific">Novosphingobium bradum</name>
    <dbReference type="NCBI Taxonomy" id="1737444"/>
    <lineage>
        <taxon>Bacteria</taxon>
        <taxon>Pseudomonadati</taxon>
        <taxon>Pseudomonadota</taxon>
        <taxon>Alphaproteobacteria</taxon>
        <taxon>Sphingomonadales</taxon>
        <taxon>Sphingomonadaceae</taxon>
        <taxon>Novosphingobium</taxon>
    </lineage>
</organism>
<protein>
    <submittedName>
        <fullName evidence="4">NAD-dependent epimerase/dehydratase family protein</fullName>
    </submittedName>
</protein>
<dbReference type="InterPro" id="IPR036291">
    <property type="entry name" value="NAD(P)-bd_dom_sf"/>
</dbReference>
<feature type="domain" description="NAD-dependent epimerase/dehydratase" evidence="3">
    <location>
        <begin position="7"/>
        <end position="204"/>
    </location>
</feature>
<evidence type="ECO:0000313" key="4">
    <source>
        <dbReference type="EMBL" id="MFC3175417.1"/>
    </source>
</evidence>
<dbReference type="CDD" id="cd08946">
    <property type="entry name" value="SDR_e"/>
    <property type="match status" value="1"/>
</dbReference>
<evidence type="ECO:0000313" key="5">
    <source>
        <dbReference type="Proteomes" id="UP001595604"/>
    </source>
</evidence>
<evidence type="ECO:0000256" key="2">
    <source>
        <dbReference type="ARBA" id="ARBA00007637"/>
    </source>
</evidence>
<sequence length="311" mass="33581">MLKGRKILITGAAGNVGYPLARSLVQNNEVWGLSRFGNPAERRKVEALGVTTLAVDLEAPDFSGVPRDFDYVIHLSAITSAAGLDYQRAIRVNAVGTGLLMTHCKGARAFLSMSTTSVYKPNPDPWHAFRETDPIGDANLPGTPTYSMSKISQEAVARFCALQMQIPTIICRLNAAYGETGNGALPGRLFDTIRDGQQLVLRGDPNPYSPIHDRDIFDQLEAMLGAASVDCPIVNWGGDEAVSAQDMAAFFGELLGVTPDVVSRHFPGSQTGVALDTARRMAITGPCKVHWKDGMREMAEAHMRGRPVARA</sequence>
<comment type="similarity">
    <text evidence="2">Belongs to the NAD(P)-dependent epimerase/dehydratase family.</text>
</comment>
<dbReference type="Gene3D" id="3.40.50.720">
    <property type="entry name" value="NAD(P)-binding Rossmann-like Domain"/>
    <property type="match status" value="1"/>
</dbReference>
<name>A0ABV7ITX7_9SPHN</name>
<comment type="pathway">
    <text evidence="1">Bacterial outer membrane biogenesis; LPS O-antigen biosynthesis.</text>
</comment>
<dbReference type="PANTHER" id="PTHR43000">
    <property type="entry name" value="DTDP-D-GLUCOSE 4,6-DEHYDRATASE-RELATED"/>
    <property type="match status" value="1"/>
</dbReference>
<proteinExistence type="inferred from homology"/>
<dbReference type="InterPro" id="IPR001509">
    <property type="entry name" value="Epimerase_deHydtase"/>
</dbReference>
<dbReference type="Pfam" id="PF01370">
    <property type="entry name" value="Epimerase"/>
    <property type="match status" value="1"/>
</dbReference>
<dbReference type="EMBL" id="JBHRTQ010000014">
    <property type="protein sequence ID" value="MFC3175417.1"/>
    <property type="molecule type" value="Genomic_DNA"/>
</dbReference>
<dbReference type="RefSeq" id="WP_379510796.1">
    <property type="nucleotide sequence ID" value="NZ_JBHRTQ010000014.1"/>
</dbReference>
<comment type="caution">
    <text evidence="4">The sequence shown here is derived from an EMBL/GenBank/DDBJ whole genome shotgun (WGS) entry which is preliminary data.</text>
</comment>
<gene>
    <name evidence="4" type="ORF">ACFOD9_14255</name>
</gene>
<evidence type="ECO:0000259" key="3">
    <source>
        <dbReference type="Pfam" id="PF01370"/>
    </source>
</evidence>
<reference evidence="5" key="1">
    <citation type="journal article" date="2019" name="Int. J. Syst. Evol. Microbiol.">
        <title>The Global Catalogue of Microorganisms (GCM) 10K type strain sequencing project: providing services to taxonomists for standard genome sequencing and annotation.</title>
        <authorList>
            <consortium name="The Broad Institute Genomics Platform"/>
            <consortium name="The Broad Institute Genome Sequencing Center for Infectious Disease"/>
            <person name="Wu L."/>
            <person name="Ma J."/>
        </authorList>
    </citation>
    <scope>NUCLEOTIDE SEQUENCE [LARGE SCALE GENOMIC DNA]</scope>
    <source>
        <strain evidence="5">KCTC 42984</strain>
    </source>
</reference>
<keyword evidence="5" id="KW-1185">Reference proteome</keyword>